<dbReference type="PANTHER" id="PTHR33559">
    <property type="entry name" value="PROTEASOME ASSEMBLY CHAPERONE 4"/>
    <property type="match status" value="1"/>
</dbReference>
<proteinExistence type="predicted"/>
<dbReference type="GO" id="GO:0043248">
    <property type="term" value="P:proteasome assembly"/>
    <property type="evidence" value="ECO:0007669"/>
    <property type="project" value="InterPro"/>
</dbReference>
<dbReference type="Pfam" id="PF16093">
    <property type="entry name" value="PAC4"/>
    <property type="match status" value="1"/>
</dbReference>
<dbReference type="InterPro" id="IPR032157">
    <property type="entry name" value="PAC4"/>
</dbReference>
<accession>A0A1Y2BZ23</accession>
<evidence type="ECO:0008006" key="3">
    <source>
        <dbReference type="Google" id="ProtNLM"/>
    </source>
</evidence>
<sequence length="148" mass="15685">MTHSSESETVVAQHTIPFTEGTHVHIQIIQMGSSVFVWIGATQGDAVHSLKPTGQLAALAFAATTRFNNGAAIGSTLIAAKVDDASEGIAKRIAARTKMNVFVSCDLPSEAADLVVFSERHTVKLLKELEAKRNASHESTQSAPSTTL</sequence>
<dbReference type="STRING" id="329046.A0A1Y2BZ23"/>
<keyword evidence="2" id="KW-1185">Reference proteome</keyword>
<gene>
    <name evidence="1" type="ORF">BCR33DRAFT_853091</name>
</gene>
<dbReference type="OrthoDB" id="368507at2759"/>
<protein>
    <recommendedName>
        <fullName evidence="3">Proteasome assembly chaperone 3</fullName>
    </recommendedName>
</protein>
<dbReference type="PANTHER" id="PTHR33559:SF1">
    <property type="entry name" value="PROTEASOME ASSEMBLY CHAPERONE 4"/>
    <property type="match status" value="1"/>
</dbReference>
<dbReference type="EMBL" id="MCGO01000037">
    <property type="protein sequence ID" value="ORY39976.1"/>
    <property type="molecule type" value="Genomic_DNA"/>
</dbReference>
<dbReference type="Proteomes" id="UP000193642">
    <property type="component" value="Unassembled WGS sequence"/>
</dbReference>
<dbReference type="AlphaFoldDB" id="A0A1Y2BZ23"/>
<reference evidence="1 2" key="1">
    <citation type="submission" date="2016-07" db="EMBL/GenBank/DDBJ databases">
        <title>Pervasive Adenine N6-methylation of Active Genes in Fungi.</title>
        <authorList>
            <consortium name="DOE Joint Genome Institute"/>
            <person name="Mondo S.J."/>
            <person name="Dannebaum R.O."/>
            <person name="Kuo R.C."/>
            <person name="Labutti K."/>
            <person name="Haridas S."/>
            <person name="Kuo A."/>
            <person name="Salamov A."/>
            <person name="Ahrendt S.R."/>
            <person name="Lipzen A."/>
            <person name="Sullivan W."/>
            <person name="Andreopoulos W.B."/>
            <person name="Clum A."/>
            <person name="Lindquist E."/>
            <person name="Daum C."/>
            <person name="Ramamoorthy G.K."/>
            <person name="Gryganskyi A."/>
            <person name="Culley D."/>
            <person name="Magnuson J.K."/>
            <person name="James T.Y."/>
            <person name="O'Malley M.A."/>
            <person name="Stajich J.E."/>
            <person name="Spatafora J.W."/>
            <person name="Visel A."/>
            <person name="Grigoriev I.V."/>
        </authorList>
    </citation>
    <scope>NUCLEOTIDE SEQUENCE [LARGE SCALE GENOMIC DNA]</scope>
    <source>
        <strain evidence="1 2">JEL800</strain>
    </source>
</reference>
<evidence type="ECO:0000313" key="2">
    <source>
        <dbReference type="Proteomes" id="UP000193642"/>
    </source>
</evidence>
<comment type="caution">
    <text evidence="1">The sequence shown here is derived from an EMBL/GenBank/DDBJ whole genome shotgun (WGS) entry which is preliminary data.</text>
</comment>
<organism evidence="1 2">
    <name type="scientific">Rhizoclosmatium globosum</name>
    <dbReference type="NCBI Taxonomy" id="329046"/>
    <lineage>
        <taxon>Eukaryota</taxon>
        <taxon>Fungi</taxon>
        <taxon>Fungi incertae sedis</taxon>
        <taxon>Chytridiomycota</taxon>
        <taxon>Chytridiomycota incertae sedis</taxon>
        <taxon>Chytridiomycetes</taxon>
        <taxon>Chytridiales</taxon>
        <taxon>Chytriomycetaceae</taxon>
        <taxon>Rhizoclosmatium</taxon>
    </lineage>
</organism>
<evidence type="ECO:0000313" key="1">
    <source>
        <dbReference type="EMBL" id="ORY39976.1"/>
    </source>
</evidence>
<name>A0A1Y2BZ23_9FUNG</name>